<dbReference type="SUPFAM" id="SSF53697">
    <property type="entry name" value="SIS domain"/>
    <property type="match status" value="1"/>
</dbReference>
<dbReference type="InterPro" id="IPR029055">
    <property type="entry name" value="Ntn_hydrolases_N"/>
</dbReference>
<dbReference type="CDD" id="cd00714">
    <property type="entry name" value="GFAT"/>
    <property type="match status" value="1"/>
</dbReference>
<dbReference type="GO" id="GO:0005975">
    <property type="term" value="P:carbohydrate metabolic process"/>
    <property type="evidence" value="ECO:0007669"/>
    <property type="project" value="UniProtKB-UniRule"/>
</dbReference>
<feature type="domain" description="SIS" evidence="12">
    <location>
        <begin position="283"/>
        <end position="425"/>
    </location>
</feature>
<dbReference type="GO" id="GO:0004360">
    <property type="term" value="F:glutamine-fructose-6-phosphate transaminase (isomerizing) activity"/>
    <property type="evidence" value="ECO:0007669"/>
    <property type="project" value="UniProtKB-UniRule"/>
</dbReference>
<gene>
    <name evidence="10" type="primary">glmS</name>
    <name evidence="13" type="ORF">SAMN05216180_0495</name>
</gene>
<protein>
    <recommendedName>
        <fullName evidence="4 10">Glutamine--fructose-6-phosphate aminotransferase [isomerizing]</fullName>
        <ecNumber evidence="3 10">2.6.1.16</ecNumber>
    </recommendedName>
    <alternativeName>
        <fullName evidence="10">D-fructose-6-phosphate amidotransferase</fullName>
    </alternativeName>
    <alternativeName>
        <fullName evidence="10">GFAT</fullName>
    </alternativeName>
    <alternativeName>
        <fullName evidence="10">Glucosamine-6-phosphate synthase</fullName>
    </alternativeName>
    <alternativeName>
        <fullName evidence="10">Hexosephosphate aminotransferase</fullName>
    </alternativeName>
    <alternativeName>
        <fullName evidence="10">L-glutamine--D-fructose-6-phosphate amidotransferase</fullName>
    </alternativeName>
</protein>
<evidence type="ECO:0000256" key="7">
    <source>
        <dbReference type="ARBA" id="ARBA00022679"/>
    </source>
</evidence>
<dbReference type="AlphaFoldDB" id="A0A1H7Z890"/>
<dbReference type="NCBIfam" id="TIGR01135">
    <property type="entry name" value="glmS"/>
    <property type="match status" value="1"/>
</dbReference>
<dbReference type="RefSeq" id="WP_092751291.1">
    <property type="nucleotide sequence ID" value="NZ_FOCG01000001.1"/>
</dbReference>
<name>A0A1H7Z890_9FIRM</name>
<evidence type="ECO:0000313" key="13">
    <source>
        <dbReference type="EMBL" id="SEM54485.1"/>
    </source>
</evidence>
<feature type="active site" description="For Fru-6P isomerization activity" evidence="10">
    <location>
        <position position="602"/>
    </location>
</feature>
<feature type="active site" description="Nucleophile; for GATase activity" evidence="10">
    <location>
        <position position="2"/>
    </location>
</feature>
<keyword evidence="14" id="KW-1185">Reference proteome</keyword>
<evidence type="ECO:0000259" key="12">
    <source>
        <dbReference type="PROSITE" id="PS51464"/>
    </source>
</evidence>
<keyword evidence="7 10" id="KW-0808">Transferase</keyword>
<evidence type="ECO:0000256" key="4">
    <source>
        <dbReference type="ARBA" id="ARBA00016090"/>
    </source>
</evidence>
<dbReference type="FunFam" id="3.60.20.10:FF:000006">
    <property type="entry name" value="Glutamine--fructose-6-phosphate aminotransferase [isomerizing]"/>
    <property type="match status" value="1"/>
</dbReference>
<dbReference type="GO" id="GO:0006487">
    <property type="term" value="P:protein N-linked glycosylation"/>
    <property type="evidence" value="ECO:0007669"/>
    <property type="project" value="TreeGrafter"/>
</dbReference>
<evidence type="ECO:0000256" key="2">
    <source>
        <dbReference type="ARBA" id="ARBA00004496"/>
    </source>
</evidence>
<evidence type="ECO:0000256" key="9">
    <source>
        <dbReference type="ARBA" id="ARBA00022962"/>
    </source>
</evidence>
<dbReference type="NCBIfam" id="NF001484">
    <property type="entry name" value="PRK00331.1"/>
    <property type="match status" value="1"/>
</dbReference>
<dbReference type="InterPro" id="IPR047084">
    <property type="entry name" value="GFAT_N"/>
</dbReference>
<comment type="subunit">
    <text evidence="10">Homodimer.</text>
</comment>
<feature type="domain" description="SIS" evidence="12">
    <location>
        <begin position="454"/>
        <end position="597"/>
    </location>
</feature>
<dbReference type="Proteomes" id="UP000199158">
    <property type="component" value="Unassembled WGS sequence"/>
</dbReference>
<accession>A0A1H7Z890</accession>
<dbReference type="OrthoDB" id="106547at2"/>
<dbReference type="CDD" id="cd05008">
    <property type="entry name" value="SIS_GlmS_GlmD_1"/>
    <property type="match status" value="1"/>
</dbReference>
<evidence type="ECO:0000256" key="1">
    <source>
        <dbReference type="ARBA" id="ARBA00001031"/>
    </source>
</evidence>
<feature type="initiator methionine" description="Removed" evidence="10">
    <location>
        <position position="1"/>
    </location>
</feature>
<dbReference type="InterPro" id="IPR046348">
    <property type="entry name" value="SIS_dom_sf"/>
</dbReference>
<comment type="catalytic activity">
    <reaction evidence="1 10">
        <text>D-fructose 6-phosphate + L-glutamine = D-glucosamine 6-phosphate + L-glutamate</text>
        <dbReference type="Rhea" id="RHEA:13237"/>
        <dbReference type="ChEBI" id="CHEBI:29985"/>
        <dbReference type="ChEBI" id="CHEBI:58359"/>
        <dbReference type="ChEBI" id="CHEBI:58725"/>
        <dbReference type="ChEBI" id="CHEBI:61527"/>
        <dbReference type="EC" id="2.6.1.16"/>
    </reaction>
</comment>
<feature type="domain" description="Glutamine amidotransferase type-2" evidence="11">
    <location>
        <begin position="2"/>
        <end position="217"/>
    </location>
</feature>
<dbReference type="InterPro" id="IPR035466">
    <property type="entry name" value="GlmS/AgaS_SIS"/>
</dbReference>
<dbReference type="PROSITE" id="PS51464">
    <property type="entry name" value="SIS"/>
    <property type="match status" value="2"/>
</dbReference>
<dbReference type="InterPro" id="IPR001347">
    <property type="entry name" value="SIS_dom"/>
</dbReference>
<reference evidence="13 14" key="1">
    <citation type="submission" date="2016-10" db="EMBL/GenBank/DDBJ databases">
        <authorList>
            <person name="de Groot N.N."/>
        </authorList>
    </citation>
    <scope>NUCLEOTIDE SEQUENCE [LARGE SCALE GENOMIC DNA]</scope>
    <source>
        <strain evidence="13 14">CGMCC 1.5070</strain>
    </source>
</reference>
<dbReference type="PANTHER" id="PTHR10937:SF0">
    <property type="entry name" value="GLUTAMINE--FRUCTOSE-6-PHOSPHATE TRANSAMINASE (ISOMERIZING)"/>
    <property type="match status" value="1"/>
</dbReference>
<dbReference type="STRING" id="474960.SAMN05216180_0495"/>
<comment type="subcellular location">
    <subcellularLocation>
        <location evidence="2 10">Cytoplasm</location>
    </subcellularLocation>
</comment>
<dbReference type="FunFam" id="3.40.50.10490:FF:000001">
    <property type="entry name" value="Glutamine--fructose-6-phosphate aminotransferase [isomerizing]"/>
    <property type="match status" value="1"/>
</dbReference>
<dbReference type="Pfam" id="PF01380">
    <property type="entry name" value="SIS"/>
    <property type="match status" value="2"/>
</dbReference>
<evidence type="ECO:0000259" key="11">
    <source>
        <dbReference type="PROSITE" id="PS51278"/>
    </source>
</evidence>
<dbReference type="GO" id="GO:0006047">
    <property type="term" value="P:UDP-N-acetylglucosamine metabolic process"/>
    <property type="evidence" value="ECO:0007669"/>
    <property type="project" value="TreeGrafter"/>
</dbReference>
<dbReference type="InterPro" id="IPR017932">
    <property type="entry name" value="GATase_2_dom"/>
</dbReference>
<evidence type="ECO:0000256" key="3">
    <source>
        <dbReference type="ARBA" id="ARBA00012916"/>
    </source>
</evidence>
<dbReference type="EC" id="2.6.1.16" evidence="3 10"/>
<evidence type="ECO:0000256" key="8">
    <source>
        <dbReference type="ARBA" id="ARBA00022737"/>
    </source>
</evidence>
<dbReference type="Gene3D" id="3.40.50.10490">
    <property type="entry name" value="Glucose-6-phosphate isomerase like protein, domain 1"/>
    <property type="match status" value="2"/>
</dbReference>
<dbReference type="InterPro" id="IPR035490">
    <property type="entry name" value="GlmS/FrlB_SIS"/>
</dbReference>
<dbReference type="SUPFAM" id="SSF56235">
    <property type="entry name" value="N-terminal nucleophile aminohydrolases (Ntn hydrolases)"/>
    <property type="match status" value="1"/>
</dbReference>
<keyword evidence="9" id="KW-0315">Glutamine amidotransferase</keyword>
<evidence type="ECO:0000313" key="14">
    <source>
        <dbReference type="Proteomes" id="UP000199158"/>
    </source>
</evidence>
<sequence length="607" mass="67082">MCGIIGFAGKRDCVKVLLSGLEALEYRGYDSAGVAVLNGKILEVRKAIGRLTNLKSELKRDPVGGSIGIGHTRWATHGEPNAINSHPHTDAKNKVAVVHNGIIENYVELKTQLMEKGITFRSQTDTEVVAQLLGYYNTGDMLQTMQKVLPMLRGSFALGVVATDAPNTLYCVRSGNPLIIGKGDDANYIASDASALLTYTRDIYVPDDFEIAVITADNITFYDKNGQPTEKQTTHIDWSTSSAQKNGFDHFMLKEIFEQPRVIADTLNHYIDADTLTLRRDRMPFTRKQAVLLRQLTIVACGTAYHAGMMGKALIQQLAKVRVDTEIASEYRYSEMLNTENEVVIAVSQSGETADTVAAVRKARKNGQRVIALCNVIGSTIARETDAVLYTLAGPEIAVASTKAYSTQMLLFELIALDLANLRGELSDEDLKRHLTELLQIPAKMEQILAQKETVKAFAQSQCKCNDVFFIGRLMDYYSSLEAALKLKEISYLHSEAYAAGELKHGTIAMIDDATLVVAIATQESILEKTMSNVQEVRARGAKLLLLTNYPFEPPVGAELWNIPHTFDEFAPMLTIVYLQLFAYYMALQKGCDIDKPRNLAKSVTVE</sequence>
<dbReference type="EMBL" id="FOCG01000001">
    <property type="protein sequence ID" value="SEM54485.1"/>
    <property type="molecule type" value="Genomic_DNA"/>
</dbReference>
<dbReference type="Pfam" id="PF13522">
    <property type="entry name" value="GATase_6"/>
    <property type="match status" value="1"/>
</dbReference>
<dbReference type="GO" id="GO:0006002">
    <property type="term" value="P:fructose 6-phosphate metabolic process"/>
    <property type="evidence" value="ECO:0007669"/>
    <property type="project" value="TreeGrafter"/>
</dbReference>
<dbReference type="PROSITE" id="PS51278">
    <property type="entry name" value="GATASE_TYPE_2"/>
    <property type="match status" value="1"/>
</dbReference>
<dbReference type="PANTHER" id="PTHR10937">
    <property type="entry name" value="GLUCOSAMINE--FRUCTOSE-6-PHOSPHATE AMINOTRANSFERASE, ISOMERIZING"/>
    <property type="match status" value="1"/>
</dbReference>
<keyword evidence="6 10" id="KW-0032">Aminotransferase</keyword>
<evidence type="ECO:0000256" key="6">
    <source>
        <dbReference type="ARBA" id="ARBA00022576"/>
    </source>
</evidence>
<proteinExistence type="inferred from homology"/>
<evidence type="ECO:0000256" key="5">
    <source>
        <dbReference type="ARBA" id="ARBA00022490"/>
    </source>
</evidence>
<dbReference type="GO" id="GO:0097367">
    <property type="term" value="F:carbohydrate derivative binding"/>
    <property type="evidence" value="ECO:0007669"/>
    <property type="project" value="InterPro"/>
</dbReference>
<keyword evidence="5 10" id="KW-0963">Cytoplasm</keyword>
<organism evidence="13 14">
    <name type="scientific">Hydrogenoanaerobacterium saccharovorans</name>
    <dbReference type="NCBI Taxonomy" id="474960"/>
    <lineage>
        <taxon>Bacteria</taxon>
        <taxon>Bacillati</taxon>
        <taxon>Bacillota</taxon>
        <taxon>Clostridia</taxon>
        <taxon>Eubacteriales</taxon>
        <taxon>Oscillospiraceae</taxon>
        <taxon>Hydrogenoanaerobacterium</taxon>
    </lineage>
</organism>
<evidence type="ECO:0000256" key="10">
    <source>
        <dbReference type="HAMAP-Rule" id="MF_00164"/>
    </source>
</evidence>
<dbReference type="CDD" id="cd05009">
    <property type="entry name" value="SIS_GlmS_GlmD_2"/>
    <property type="match status" value="1"/>
</dbReference>
<keyword evidence="8" id="KW-0677">Repeat</keyword>
<dbReference type="Gene3D" id="3.60.20.10">
    <property type="entry name" value="Glutamine Phosphoribosylpyrophosphate, subunit 1, domain 1"/>
    <property type="match status" value="1"/>
</dbReference>
<dbReference type="InterPro" id="IPR005855">
    <property type="entry name" value="GFAT"/>
</dbReference>
<dbReference type="HAMAP" id="MF_00164">
    <property type="entry name" value="GlmS"/>
    <property type="match status" value="1"/>
</dbReference>
<dbReference type="GO" id="GO:0005829">
    <property type="term" value="C:cytosol"/>
    <property type="evidence" value="ECO:0007669"/>
    <property type="project" value="TreeGrafter"/>
</dbReference>
<comment type="function">
    <text evidence="10">Catalyzes the first step in hexosamine metabolism, converting fructose-6P into glucosamine-6P using glutamine as a nitrogen source.</text>
</comment>